<keyword evidence="1" id="KW-0812">Transmembrane</keyword>
<dbReference type="EMBL" id="ML738368">
    <property type="protein sequence ID" value="KAE8309347.1"/>
    <property type="molecule type" value="Genomic_DNA"/>
</dbReference>
<keyword evidence="1" id="KW-0472">Membrane</keyword>
<name>A0A5N6VLC3_9EURO</name>
<accession>A0A5N6VLC3</accession>
<proteinExistence type="predicted"/>
<dbReference type="AlphaFoldDB" id="A0A5N6VLC3"/>
<evidence type="ECO:0000256" key="1">
    <source>
        <dbReference type="SAM" id="Phobius"/>
    </source>
</evidence>
<keyword evidence="1" id="KW-1133">Transmembrane helix</keyword>
<gene>
    <name evidence="2" type="ORF">BDV41DRAFT_548061</name>
</gene>
<evidence type="ECO:0000313" key="3">
    <source>
        <dbReference type="Proteomes" id="UP000325433"/>
    </source>
</evidence>
<protein>
    <submittedName>
        <fullName evidence="2">Uncharacterized protein</fullName>
    </submittedName>
</protein>
<feature type="transmembrane region" description="Helical" evidence="1">
    <location>
        <begin position="49"/>
        <end position="69"/>
    </location>
</feature>
<dbReference type="Proteomes" id="UP000325433">
    <property type="component" value="Unassembled WGS sequence"/>
</dbReference>
<evidence type="ECO:0000313" key="2">
    <source>
        <dbReference type="EMBL" id="KAE8309347.1"/>
    </source>
</evidence>
<feature type="transmembrane region" description="Helical" evidence="1">
    <location>
        <begin position="75"/>
        <end position="92"/>
    </location>
</feature>
<organism evidence="2 3">
    <name type="scientific">Aspergillus transmontanensis</name>
    <dbReference type="NCBI Taxonomy" id="1034304"/>
    <lineage>
        <taxon>Eukaryota</taxon>
        <taxon>Fungi</taxon>
        <taxon>Dikarya</taxon>
        <taxon>Ascomycota</taxon>
        <taxon>Pezizomycotina</taxon>
        <taxon>Eurotiomycetes</taxon>
        <taxon>Eurotiomycetidae</taxon>
        <taxon>Eurotiales</taxon>
        <taxon>Aspergillaceae</taxon>
        <taxon>Aspergillus</taxon>
        <taxon>Aspergillus subgen. Circumdati</taxon>
    </lineage>
</organism>
<reference evidence="3" key="1">
    <citation type="submission" date="2019-04" db="EMBL/GenBank/DDBJ databases">
        <title>Friends and foes A comparative genomics studyof 23 Aspergillus species from section Flavi.</title>
        <authorList>
            <consortium name="DOE Joint Genome Institute"/>
            <person name="Kjaerbolling I."/>
            <person name="Vesth T."/>
            <person name="Frisvad J.C."/>
            <person name="Nybo J.L."/>
            <person name="Theobald S."/>
            <person name="Kildgaard S."/>
            <person name="Isbrandt T."/>
            <person name="Kuo A."/>
            <person name="Sato A."/>
            <person name="Lyhne E.K."/>
            <person name="Kogle M.E."/>
            <person name="Wiebenga A."/>
            <person name="Kun R.S."/>
            <person name="Lubbers R.J."/>
            <person name="Makela M.R."/>
            <person name="Barry K."/>
            <person name="Chovatia M."/>
            <person name="Clum A."/>
            <person name="Daum C."/>
            <person name="Haridas S."/>
            <person name="He G."/>
            <person name="LaButti K."/>
            <person name="Lipzen A."/>
            <person name="Mondo S."/>
            <person name="Riley R."/>
            <person name="Salamov A."/>
            <person name="Simmons B.A."/>
            <person name="Magnuson J.K."/>
            <person name="Henrissat B."/>
            <person name="Mortensen U.H."/>
            <person name="Larsen T.O."/>
            <person name="Devries R.P."/>
            <person name="Grigoriev I.V."/>
            <person name="Machida M."/>
            <person name="Baker S.E."/>
            <person name="Andersen M.R."/>
        </authorList>
    </citation>
    <scope>NUCLEOTIDE SEQUENCE [LARGE SCALE GENOMIC DNA]</scope>
    <source>
        <strain evidence="3">CBS 130015</strain>
    </source>
</reference>
<sequence>MGVRGGGEKGGRYLLSFIVPVDSGQCSVDLVLAELSDTRNPETRTAACLFLYSGLASFPSGGIIFQLAGGSVLGMVDWIYVLWLIFVMANWVE</sequence>
<keyword evidence="3" id="KW-1185">Reference proteome</keyword>